<organism evidence="2 3">
    <name type="scientific">Nyctereutes procyonoides</name>
    <name type="common">Raccoon dog</name>
    <name type="synonym">Canis procyonoides</name>
    <dbReference type="NCBI Taxonomy" id="34880"/>
    <lineage>
        <taxon>Eukaryota</taxon>
        <taxon>Metazoa</taxon>
        <taxon>Chordata</taxon>
        <taxon>Craniata</taxon>
        <taxon>Vertebrata</taxon>
        <taxon>Euteleostomi</taxon>
        <taxon>Mammalia</taxon>
        <taxon>Eutheria</taxon>
        <taxon>Laurasiatheria</taxon>
        <taxon>Carnivora</taxon>
        <taxon>Caniformia</taxon>
        <taxon>Canidae</taxon>
        <taxon>Nyctereutes</taxon>
    </lineage>
</organism>
<reference evidence="2" key="1">
    <citation type="submission" date="2020-12" db="EMBL/GenBank/DDBJ databases">
        <authorList>
            <consortium name="Molecular Ecology Group"/>
        </authorList>
    </citation>
    <scope>NUCLEOTIDE SEQUENCE</scope>
    <source>
        <strain evidence="2">TBG_1078</strain>
    </source>
</reference>
<comment type="caution">
    <text evidence="2">The sequence shown here is derived from an EMBL/GenBank/DDBJ whole genome shotgun (WGS) entry which is preliminary data.</text>
</comment>
<proteinExistence type="predicted"/>
<evidence type="ECO:0000259" key="1">
    <source>
        <dbReference type="Pfam" id="PF13910"/>
    </source>
</evidence>
<evidence type="ECO:0000313" key="2">
    <source>
        <dbReference type="EMBL" id="CAD7683030.1"/>
    </source>
</evidence>
<protein>
    <submittedName>
        <fullName evidence="2">(raccoon dog) hypothetical protein</fullName>
    </submittedName>
</protein>
<accession>A0A811Z2Z9</accession>
<dbReference type="EMBL" id="CAJHUB010000755">
    <property type="protein sequence ID" value="CAD7683030.1"/>
    <property type="molecule type" value="Genomic_DNA"/>
</dbReference>
<dbReference type="Pfam" id="PF13910">
    <property type="entry name" value="DUF4209"/>
    <property type="match status" value="1"/>
</dbReference>
<dbReference type="AlphaFoldDB" id="A0A811Z2Z9"/>
<evidence type="ECO:0000313" key="3">
    <source>
        <dbReference type="Proteomes" id="UP000645828"/>
    </source>
</evidence>
<dbReference type="Proteomes" id="UP000645828">
    <property type="component" value="Unassembled WGS sequence"/>
</dbReference>
<dbReference type="PANTHER" id="PTHR31701:SF2">
    <property type="entry name" value="ENDOPLASMIC RETICULUM MEMBRANE-ASSOCIATED RNA DEGRADATION PROTEIN"/>
    <property type="match status" value="1"/>
</dbReference>
<dbReference type="PANTHER" id="PTHR31701">
    <property type="entry name" value="ENDOPLASMIC RETICULUM MEMBRANE-ASSOCIATED RNA DEGRADATION PROTEIN"/>
    <property type="match status" value="1"/>
</dbReference>
<feature type="domain" description="DUF4209" evidence="1">
    <location>
        <begin position="72"/>
        <end position="127"/>
    </location>
</feature>
<dbReference type="InterPro" id="IPR025209">
    <property type="entry name" value="DUF4209"/>
</dbReference>
<name>A0A811Z2Z9_NYCPR</name>
<sequence>MLTEDPITTCVSPSVYDMICQLKFEVRENCDTNSIVTQRDEVCWKTITDSGIYIGSELFLEIFDALESLQSPAISLSLMKLTAFCGGKVFIGSLCGLNLRNILWHGFASHQEIPSNYCSVMILLTVGLGQLKSYLQQTKFPLAYRPFIALTNLLAILPDVTSEVLSMLKEVMKKYTLIFKIILLLTAESTALYTTYHLSHGKINLPKFPKEAINQLLAFSIVLLLRFIDEDLLTMFKEKARVWPLLPLPEEAEEATKLESNSETNACGSLITNIMYELYHHMRIIWPQVICQFCGTPVPTLFCLRTILQVLTGLQNISTHCTHMCSQLAASVERRHQQWLLSPVLYPILLLIALELVNIHVVHGKNTYGENVIAYTRQQKNKWNKTINLTCTASLKSDFY</sequence>
<gene>
    <name evidence="2" type="ORF">NYPRO_LOCUS15822</name>
</gene>
<dbReference type="InterPro" id="IPR039635">
    <property type="entry name" value="ERMARD"/>
</dbReference>
<keyword evidence="3" id="KW-1185">Reference proteome</keyword>